<dbReference type="GO" id="GO:0051287">
    <property type="term" value="F:NAD binding"/>
    <property type="evidence" value="ECO:0007669"/>
    <property type="project" value="UniProtKB-ARBA"/>
</dbReference>
<feature type="binding site" evidence="8">
    <location>
        <position position="66"/>
    </location>
    <ligand>
        <name>NAD(+)</name>
        <dbReference type="ChEBI" id="CHEBI:57540"/>
    </ligand>
</feature>
<dbReference type="GO" id="GO:0019674">
    <property type="term" value="P:NAD+ metabolic process"/>
    <property type="evidence" value="ECO:0007669"/>
    <property type="project" value="InterPro"/>
</dbReference>
<evidence type="ECO:0000313" key="9">
    <source>
        <dbReference type="EMBL" id="NEU03588.1"/>
    </source>
</evidence>
<dbReference type="InterPro" id="IPR002504">
    <property type="entry name" value="NADK"/>
</dbReference>
<evidence type="ECO:0000256" key="1">
    <source>
        <dbReference type="ARBA" id="ARBA00022679"/>
    </source>
</evidence>
<comment type="catalytic activity">
    <reaction evidence="7 8">
        <text>NAD(+) + ATP = ADP + NADP(+) + H(+)</text>
        <dbReference type="Rhea" id="RHEA:18629"/>
        <dbReference type="ChEBI" id="CHEBI:15378"/>
        <dbReference type="ChEBI" id="CHEBI:30616"/>
        <dbReference type="ChEBI" id="CHEBI:57540"/>
        <dbReference type="ChEBI" id="CHEBI:58349"/>
        <dbReference type="ChEBI" id="CHEBI:456216"/>
        <dbReference type="EC" id="2.7.1.23"/>
    </reaction>
</comment>
<feature type="binding site" evidence="8">
    <location>
        <begin position="175"/>
        <end position="180"/>
    </location>
    <ligand>
        <name>NAD(+)</name>
        <dbReference type="ChEBI" id="CHEBI:57540"/>
    </ligand>
</feature>
<keyword evidence="2 8" id="KW-0547">Nucleotide-binding</keyword>
<dbReference type="Pfam" id="PF20143">
    <property type="entry name" value="NAD_kinase_C"/>
    <property type="match status" value="1"/>
</dbReference>
<dbReference type="RefSeq" id="WP_199868896.1">
    <property type="nucleotide sequence ID" value="NZ_JAAGPU010000001.1"/>
</dbReference>
<comment type="similarity">
    <text evidence="8">Belongs to the NAD kinase family.</text>
</comment>
<protein>
    <recommendedName>
        <fullName evidence="8">NAD kinase</fullName>
        <ecNumber evidence="8">2.7.1.23</ecNumber>
    </recommendedName>
    <alternativeName>
        <fullName evidence="8">ATP-dependent NAD kinase</fullName>
    </alternativeName>
</protein>
<comment type="caution">
    <text evidence="8">Lacks conserved residue(s) required for the propagation of feature annotation.</text>
</comment>
<dbReference type="Proteomes" id="UP000481872">
    <property type="component" value="Unassembled WGS sequence"/>
</dbReference>
<keyword evidence="4 8" id="KW-0067">ATP-binding</keyword>
<dbReference type="HAMAP" id="MF_00361">
    <property type="entry name" value="NAD_kinase"/>
    <property type="match status" value="1"/>
</dbReference>
<keyword evidence="3 8" id="KW-0418">Kinase</keyword>
<dbReference type="InterPro" id="IPR017438">
    <property type="entry name" value="ATP-NAD_kinase_N"/>
</dbReference>
<evidence type="ECO:0000313" key="10">
    <source>
        <dbReference type="Proteomes" id="UP000481872"/>
    </source>
</evidence>
<keyword evidence="8" id="KW-0963">Cytoplasm</keyword>
<dbReference type="Pfam" id="PF01513">
    <property type="entry name" value="NAD_kinase"/>
    <property type="match status" value="1"/>
</dbReference>
<evidence type="ECO:0000256" key="8">
    <source>
        <dbReference type="HAMAP-Rule" id="MF_00361"/>
    </source>
</evidence>
<dbReference type="Gene3D" id="3.40.50.10330">
    <property type="entry name" value="Probable inorganic polyphosphate/atp-NAD kinase, domain 1"/>
    <property type="match status" value="1"/>
</dbReference>
<comment type="cofactor">
    <cofactor evidence="8">
        <name>a divalent metal cation</name>
        <dbReference type="ChEBI" id="CHEBI:60240"/>
    </cofactor>
</comment>
<feature type="active site" description="Proton acceptor" evidence="8">
    <location>
        <position position="61"/>
    </location>
</feature>
<dbReference type="Gene3D" id="2.60.200.30">
    <property type="entry name" value="Probable inorganic polyphosphate/atp-NAD kinase, domain 2"/>
    <property type="match status" value="1"/>
</dbReference>
<dbReference type="PANTHER" id="PTHR20275">
    <property type="entry name" value="NAD KINASE"/>
    <property type="match status" value="1"/>
</dbReference>
<sequence>MKNIGININSKKDSKGTIVIEVEKIVKKYFKQCNIYKFYDSLNLDSEKGEKLDFLIALGGDGTILRAARAVEKFETPILAVNIGHLGFLTSIELSRLESGIKRIKSNEYTINKRMMIKCSLPERNEKYYYSALNEIVISKGSFSRVINYDIYIDGSFYINYKADGLIISTPTGSTAYALSAGGPIIYPTLEVIGVTPICPISIGSKTIILDSNNKVSITINSQDCGSYLCIDGQSVIELKDKEEIHIEKMSRKCNLINFDDYNYFDLLRTKIISRSIQCEGDN</sequence>
<comment type="function">
    <text evidence="8">Involved in the regulation of the intracellular balance of NAD and NADP, and is a key enzyme in the biosynthesis of NADP. Catalyzes specifically the phosphorylation on 2'-hydroxyl of the adenosine moiety of NAD to yield NADP.</text>
</comment>
<evidence type="ECO:0000256" key="6">
    <source>
        <dbReference type="ARBA" id="ARBA00023027"/>
    </source>
</evidence>
<comment type="caution">
    <text evidence="9">The sequence shown here is derived from an EMBL/GenBank/DDBJ whole genome shotgun (WGS) entry which is preliminary data.</text>
</comment>
<dbReference type="EC" id="2.7.1.23" evidence="8"/>
<comment type="subcellular location">
    <subcellularLocation>
        <location evidence="8">Cytoplasm</location>
    </subcellularLocation>
</comment>
<dbReference type="SUPFAM" id="SSF111331">
    <property type="entry name" value="NAD kinase/diacylglycerol kinase-like"/>
    <property type="match status" value="1"/>
</dbReference>
<organism evidence="9 10">
    <name type="scientific">Clostridium senegalense</name>
    <dbReference type="NCBI Taxonomy" id="1465809"/>
    <lineage>
        <taxon>Bacteria</taxon>
        <taxon>Bacillati</taxon>
        <taxon>Bacillota</taxon>
        <taxon>Clostridia</taxon>
        <taxon>Eubacteriales</taxon>
        <taxon>Clostridiaceae</taxon>
        <taxon>Clostridium</taxon>
    </lineage>
</organism>
<gene>
    <name evidence="8" type="primary">nadK</name>
    <name evidence="9" type="ORF">G3M99_01700</name>
</gene>
<dbReference type="GO" id="GO:0046872">
    <property type="term" value="F:metal ion binding"/>
    <property type="evidence" value="ECO:0007669"/>
    <property type="project" value="UniProtKB-UniRule"/>
</dbReference>
<evidence type="ECO:0000256" key="7">
    <source>
        <dbReference type="ARBA" id="ARBA00047925"/>
    </source>
</evidence>
<dbReference type="GO" id="GO:0006741">
    <property type="term" value="P:NADP+ biosynthetic process"/>
    <property type="evidence" value="ECO:0007669"/>
    <property type="project" value="UniProtKB-UniRule"/>
</dbReference>
<feature type="binding site" evidence="8">
    <location>
        <position position="162"/>
    </location>
    <ligand>
        <name>NAD(+)</name>
        <dbReference type="ChEBI" id="CHEBI:57540"/>
    </ligand>
</feature>
<evidence type="ECO:0000256" key="2">
    <source>
        <dbReference type="ARBA" id="ARBA00022741"/>
    </source>
</evidence>
<dbReference type="PANTHER" id="PTHR20275:SF0">
    <property type="entry name" value="NAD KINASE"/>
    <property type="match status" value="1"/>
</dbReference>
<accession>A0A6M0H079</accession>
<feature type="binding site" evidence="8">
    <location>
        <begin position="134"/>
        <end position="135"/>
    </location>
    <ligand>
        <name>NAD(+)</name>
        <dbReference type="ChEBI" id="CHEBI:57540"/>
    </ligand>
</feature>
<evidence type="ECO:0000256" key="5">
    <source>
        <dbReference type="ARBA" id="ARBA00022857"/>
    </source>
</evidence>
<evidence type="ECO:0000256" key="4">
    <source>
        <dbReference type="ARBA" id="ARBA00022840"/>
    </source>
</evidence>
<dbReference type="GO" id="GO:0003951">
    <property type="term" value="F:NAD+ kinase activity"/>
    <property type="evidence" value="ECO:0007669"/>
    <property type="project" value="UniProtKB-UniRule"/>
</dbReference>
<dbReference type="GO" id="GO:0005737">
    <property type="term" value="C:cytoplasm"/>
    <property type="evidence" value="ECO:0007669"/>
    <property type="project" value="UniProtKB-SubCell"/>
</dbReference>
<dbReference type="GO" id="GO:0005524">
    <property type="term" value="F:ATP binding"/>
    <property type="evidence" value="ECO:0007669"/>
    <property type="project" value="UniProtKB-KW"/>
</dbReference>
<name>A0A6M0H079_9CLOT</name>
<evidence type="ECO:0000256" key="3">
    <source>
        <dbReference type="ARBA" id="ARBA00022777"/>
    </source>
</evidence>
<dbReference type="EMBL" id="JAAGPU010000001">
    <property type="protein sequence ID" value="NEU03588.1"/>
    <property type="molecule type" value="Genomic_DNA"/>
</dbReference>
<keyword evidence="5 8" id="KW-0521">NADP</keyword>
<keyword evidence="6 8" id="KW-0520">NAD</keyword>
<keyword evidence="1 8" id="KW-0808">Transferase</keyword>
<dbReference type="InterPro" id="IPR016064">
    <property type="entry name" value="NAD/diacylglycerol_kinase_sf"/>
</dbReference>
<proteinExistence type="inferred from homology"/>
<feature type="binding site" evidence="8">
    <location>
        <position position="164"/>
    </location>
    <ligand>
        <name>NAD(+)</name>
        <dbReference type="ChEBI" id="CHEBI:57540"/>
    </ligand>
</feature>
<feature type="binding site" evidence="8">
    <location>
        <begin position="61"/>
        <end position="62"/>
    </location>
    <ligand>
        <name>NAD(+)</name>
        <dbReference type="ChEBI" id="CHEBI:57540"/>
    </ligand>
</feature>
<dbReference type="InterPro" id="IPR017437">
    <property type="entry name" value="ATP-NAD_kinase_PpnK-typ_C"/>
</dbReference>
<dbReference type="AlphaFoldDB" id="A0A6M0H079"/>
<reference evidence="9 10" key="1">
    <citation type="submission" date="2020-02" db="EMBL/GenBank/DDBJ databases">
        <title>Genome assembly of a novel Clostridium senegalense strain.</title>
        <authorList>
            <person name="Gupta T.B."/>
            <person name="Jauregui R."/>
            <person name="Maclean P."/>
            <person name="Nawarathana A."/>
            <person name="Brightwell G."/>
        </authorList>
    </citation>
    <scope>NUCLEOTIDE SEQUENCE [LARGE SCALE GENOMIC DNA]</scope>
    <source>
        <strain evidence="9 10">AGRFS4</strain>
    </source>
</reference>
<feature type="binding site" evidence="8">
    <location>
        <position position="234"/>
    </location>
    <ligand>
        <name>NAD(+)</name>
        <dbReference type="ChEBI" id="CHEBI:57540"/>
    </ligand>
</feature>
<keyword evidence="10" id="KW-1185">Reference proteome</keyword>
<feature type="binding site" evidence="8">
    <location>
        <position position="145"/>
    </location>
    <ligand>
        <name>NAD(+)</name>
        <dbReference type="ChEBI" id="CHEBI:57540"/>
    </ligand>
</feature>